<protein>
    <submittedName>
        <fullName evidence="1">Uncharacterized protein</fullName>
    </submittedName>
</protein>
<evidence type="ECO:0000313" key="2">
    <source>
        <dbReference type="Proteomes" id="UP000298656"/>
    </source>
</evidence>
<evidence type="ECO:0000313" key="1">
    <source>
        <dbReference type="EMBL" id="QCP54366.1"/>
    </source>
</evidence>
<gene>
    <name evidence="1" type="ORF">FAZ95_36100</name>
</gene>
<reference evidence="1 2" key="1">
    <citation type="submission" date="2019-05" db="EMBL/GenBank/DDBJ databases">
        <title>Burkholderia sp. DHOD12, isolated from subtropical forest soil.</title>
        <authorList>
            <person name="Gao Z.-H."/>
            <person name="Qiu L.-H."/>
        </authorList>
    </citation>
    <scope>NUCLEOTIDE SEQUENCE [LARGE SCALE GENOMIC DNA]</scope>
    <source>
        <strain evidence="1 2">DHOD12</strain>
    </source>
</reference>
<dbReference type="KEGG" id="tvl:FAZ95_36100"/>
<proteinExistence type="predicted"/>
<organism evidence="1 2">
    <name type="scientific">Trinickia violacea</name>
    <dbReference type="NCBI Taxonomy" id="2571746"/>
    <lineage>
        <taxon>Bacteria</taxon>
        <taxon>Pseudomonadati</taxon>
        <taxon>Pseudomonadota</taxon>
        <taxon>Betaproteobacteria</taxon>
        <taxon>Burkholderiales</taxon>
        <taxon>Burkholderiaceae</taxon>
        <taxon>Trinickia</taxon>
    </lineage>
</organism>
<dbReference type="EMBL" id="CP040078">
    <property type="protein sequence ID" value="QCP54366.1"/>
    <property type="molecule type" value="Genomic_DNA"/>
</dbReference>
<dbReference type="RefSeq" id="WP_137337133.1">
    <property type="nucleotide sequence ID" value="NZ_CP040078.1"/>
</dbReference>
<accession>A0A4P8J0Q3</accession>
<sequence length="154" mass="17770">MVNDALYEFAFSPQYQKCLDEVCKRTGILIYAQYGDVIFKFDKGRVEVSGMSLRDIEALVQTYNDTFINFCVAKIEFFKKNAVGQEFPKGEEVEEFDQKEQVQGFSRGILLMYAIEFLLAAKGREHLEEYVKTARIPHAKKYVKDILDLIKLSG</sequence>
<dbReference type="AlphaFoldDB" id="A0A4P8J0Q3"/>
<keyword evidence="2" id="KW-1185">Reference proteome</keyword>
<name>A0A4P8J0Q3_9BURK</name>
<dbReference type="Proteomes" id="UP000298656">
    <property type="component" value="Chromosome 2"/>
</dbReference>